<keyword evidence="1" id="KW-0732">Signal</keyword>
<feature type="domain" description="SbsA Ig-like" evidence="2">
    <location>
        <begin position="517"/>
        <end position="628"/>
    </location>
</feature>
<name>A0A382AVP2_9ZZZZ</name>
<accession>A0A382AVP2</accession>
<sequence length="677" mass="72091">VLIKKKYFYLIFFILISLTSFELLAADKFWVASDCSVTNYFDDSANWSLSANGSGGAQKPKRSDRAVFGWNASGSDCDAEIRRRADIQGLLVKGNYDGTVKVNDNKTLKIRQHFGLHGTILLGTDAKLNTNKYTSHIYSGGTLSAANAKEVRIFASLKIHSGGTFIAPAKATVFKGGFQNYGTFTHSNGTVTFSPKDSSYQVYTNGTGSGKDFYNVIKNNKNKTLRMNGDMQVNDIHLNKGILNVDGNDLYVKGNYISNGSNRREVTRTGQSTSVIFNGTGDQTIIARDTPGTWPSFENLTITNNSGIVSFSNRDVGIEKTLTINSGATLDISGLDMSATTLVNNGTLQLEGGETVTITTKDTDTGTITYDGSGSYSDLEYGDDYYNLTFNGTGTYALDANLNVDGALTITDGTLDVSSDNRSINVAGNWTNSDIFNSRSGTVTFDGTSTITSGGITDNTQDFYNVILSGSAGTQSTNHVDVDNDFTISSSGTWDTGGLCLFVAGTTTTGSGTLTNTTLPTVTFDPANSDDDVQPAENITLTFNHAMRNTDDSALTNTNVDSLITLKVNNSSGSDIAFDATIDSDKKIITINPDSNFTGEQDVYVAIGATVEDQTCGQAITAANATFTVVDTDVPTLTSSSPTDGATEVGVNDNIVLNFSKAVDAESGNIVIYKSSD</sequence>
<feature type="domain" description="SbsA Ig-like" evidence="2">
    <location>
        <begin position="631"/>
        <end position="670"/>
    </location>
</feature>
<dbReference type="EMBL" id="UINC01026965">
    <property type="protein sequence ID" value="SVB05371.1"/>
    <property type="molecule type" value="Genomic_DNA"/>
</dbReference>
<gene>
    <name evidence="3" type="ORF">METZ01_LOCUS158225</name>
</gene>
<feature type="non-terminal residue" evidence="3">
    <location>
        <position position="677"/>
    </location>
</feature>
<evidence type="ECO:0000313" key="3">
    <source>
        <dbReference type="EMBL" id="SVB05371.1"/>
    </source>
</evidence>
<reference evidence="3" key="1">
    <citation type="submission" date="2018-05" db="EMBL/GenBank/DDBJ databases">
        <authorList>
            <person name="Lanie J.A."/>
            <person name="Ng W.-L."/>
            <person name="Kazmierczak K.M."/>
            <person name="Andrzejewski T.M."/>
            <person name="Davidsen T.M."/>
            <person name="Wayne K.J."/>
            <person name="Tettelin H."/>
            <person name="Glass J.I."/>
            <person name="Rusch D."/>
            <person name="Podicherti R."/>
            <person name="Tsui H.-C.T."/>
            <person name="Winkler M.E."/>
        </authorList>
    </citation>
    <scope>NUCLEOTIDE SEQUENCE</scope>
</reference>
<evidence type="ECO:0000256" key="1">
    <source>
        <dbReference type="ARBA" id="ARBA00022729"/>
    </source>
</evidence>
<organism evidence="3">
    <name type="scientific">marine metagenome</name>
    <dbReference type="NCBI Taxonomy" id="408172"/>
    <lineage>
        <taxon>unclassified sequences</taxon>
        <taxon>metagenomes</taxon>
        <taxon>ecological metagenomes</taxon>
    </lineage>
</organism>
<protein>
    <recommendedName>
        <fullName evidence="2">SbsA Ig-like domain-containing protein</fullName>
    </recommendedName>
</protein>
<dbReference type="AlphaFoldDB" id="A0A382AVP2"/>
<dbReference type="InterPro" id="IPR032812">
    <property type="entry name" value="SbsA_Ig"/>
</dbReference>
<evidence type="ECO:0000259" key="2">
    <source>
        <dbReference type="Pfam" id="PF13205"/>
    </source>
</evidence>
<dbReference type="Pfam" id="PF13205">
    <property type="entry name" value="Big_5"/>
    <property type="match status" value="2"/>
</dbReference>
<proteinExistence type="predicted"/>
<feature type="non-terminal residue" evidence="3">
    <location>
        <position position="1"/>
    </location>
</feature>